<evidence type="ECO:0000313" key="2">
    <source>
        <dbReference type="EMBL" id="GAK47075.1"/>
    </source>
</evidence>
<protein>
    <submittedName>
        <fullName evidence="2">Aromatic acid decarboxylase</fullName>
    </submittedName>
</protein>
<gene>
    <name evidence="2" type="ORF">LOSG293_020130</name>
</gene>
<dbReference type="Proteomes" id="UP000028700">
    <property type="component" value="Unassembled WGS sequence"/>
</dbReference>
<reference evidence="2" key="1">
    <citation type="journal article" date="2014" name="Genome Announc.">
        <title>Draft Genome Sequence of Lactobacillus oryzae Strain SG293T.</title>
        <authorList>
            <person name="Tanizawa Y."/>
            <person name="Fujisawa T."/>
            <person name="Mochizuki T."/>
            <person name="Kaminuma E."/>
            <person name="Nakamura Y."/>
            <person name="Tohno M."/>
        </authorList>
    </citation>
    <scope>NUCLEOTIDE SEQUENCE [LARGE SCALE GENOMIC DNA]</scope>
    <source>
        <strain evidence="2">SG293</strain>
    </source>
</reference>
<dbReference type="Pfam" id="PF21758">
    <property type="entry name" value="PAC_bac"/>
    <property type="match status" value="1"/>
</dbReference>
<sequence length="122" mass="13208">MKIVNFKTTVTQEDYSIEADVTPIGRDVLIIVTGGDHPHIGDVTTMTKDEGPETVRFPSHDGCRHKDDFVSARIAKKIQAVLPDSATITAGIHVDGITKKQIAAAAPMGDELGERIAEWLSQ</sequence>
<dbReference type="InterPro" id="IPR048844">
    <property type="entry name" value="LpdD_chaperone-like"/>
</dbReference>
<evidence type="ECO:0000313" key="3">
    <source>
        <dbReference type="Proteomes" id="UP000028700"/>
    </source>
</evidence>
<dbReference type="AlphaFoldDB" id="A0A081BGA7"/>
<evidence type="ECO:0000259" key="1">
    <source>
        <dbReference type="Pfam" id="PF21758"/>
    </source>
</evidence>
<keyword evidence="3" id="KW-1185">Reference proteome</keyword>
<name>A0A081BGA7_9LACO</name>
<feature type="domain" description="Prenylated flavin chaperone LpdD-like" evidence="1">
    <location>
        <begin position="12"/>
        <end position="121"/>
    </location>
</feature>
<accession>A0A081BGA7</accession>
<comment type="caution">
    <text evidence="2">The sequence shown here is derived from an EMBL/GenBank/DDBJ whole genome shotgun (WGS) entry which is preliminary data.</text>
</comment>
<proteinExistence type="predicted"/>
<dbReference type="STRING" id="1291743.LOSG293_020130"/>
<dbReference type="eggNOG" id="ENOG5033YIJ">
    <property type="taxonomic scope" value="Bacteria"/>
</dbReference>
<organism evidence="2 3">
    <name type="scientific">Secundilactobacillus oryzae JCM 18671</name>
    <dbReference type="NCBI Taxonomy" id="1291743"/>
    <lineage>
        <taxon>Bacteria</taxon>
        <taxon>Bacillati</taxon>
        <taxon>Bacillota</taxon>
        <taxon>Bacilli</taxon>
        <taxon>Lactobacillales</taxon>
        <taxon>Lactobacillaceae</taxon>
        <taxon>Secundilactobacillus</taxon>
    </lineage>
</organism>
<dbReference type="EMBL" id="BBJM01000002">
    <property type="protein sequence ID" value="GAK47075.1"/>
    <property type="molecule type" value="Genomic_DNA"/>
</dbReference>